<name>A0A086YVU8_9BIFI</name>
<sequence length="293" mass="33856">MASIAEFVRVFKQTHPEYLCEFGPTVYSKANPDHLVRVRESNGHLVCTQAQIFGSKTYNLGEFVGEDDERELADHVVQVLHSMDTEFDYCLRKTWKFGARILDDESRAAACKAWTDLLGYADFYRIEDLIQYRNLVEPIVEVLTDQQEGLLFLCSLMIDLMHPGYLGELYGKQEQHERILDQYRLLIVDMIYGWEIPGSRAIKARKLLRPLVERLPSSSVSQELRGRYREELLLLDWWLGDIEEAMSKARPKVLLGAVEQSRNGKVDTSCSMALWVVTQSLPGWVWQAEDSRF</sequence>
<gene>
    <name evidence="1" type="ORF">BACT_0304</name>
</gene>
<reference evidence="1 2" key="1">
    <citation type="submission" date="2014-03" db="EMBL/GenBank/DDBJ databases">
        <title>Genomics of Bifidobacteria.</title>
        <authorList>
            <person name="Ventura M."/>
            <person name="Milani C."/>
            <person name="Lugli G.A."/>
        </authorList>
    </citation>
    <scope>NUCLEOTIDE SEQUENCE [LARGE SCALE GENOMIC DNA]</scope>
    <source>
        <strain evidence="1 2">DSM 22766</strain>
    </source>
</reference>
<evidence type="ECO:0000313" key="2">
    <source>
        <dbReference type="Proteomes" id="UP000029015"/>
    </source>
</evidence>
<dbReference type="Proteomes" id="UP000029015">
    <property type="component" value="Unassembled WGS sequence"/>
</dbReference>
<proteinExistence type="predicted"/>
<dbReference type="STRING" id="1437605.AB656_00115"/>
<dbReference type="AlphaFoldDB" id="A0A086YVU8"/>
<dbReference type="PATRIC" id="fig|1437605.7.peg.23"/>
<dbReference type="EMBL" id="JGYK01000004">
    <property type="protein sequence ID" value="KFI38398.1"/>
    <property type="molecule type" value="Genomic_DNA"/>
</dbReference>
<dbReference type="RefSeq" id="WP_033504859.1">
    <property type="nucleotide sequence ID" value="NZ_CP011786.1"/>
</dbReference>
<dbReference type="KEGG" id="bact:AB656_00115"/>
<keyword evidence="2" id="KW-1185">Reference proteome</keyword>
<evidence type="ECO:0000313" key="1">
    <source>
        <dbReference type="EMBL" id="KFI38398.1"/>
    </source>
</evidence>
<comment type="caution">
    <text evidence="1">The sequence shown here is derived from an EMBL/GenBank/DDBJ whole genome shotgun (WGS) entry which is preliminary data.</text>
</comment>
<organism evidence="1 2">
    <name type="scientific">Bifidobacterium actinocoloniiforme DSM 22766</name>
    <dbReference type="NCBI Taxonomy" id="1437605"/>
    <lineage>
        <taxon>Bacteria</taxon>
        <taxon>Bacillati</taxon>
        <taxon>Actinomycetota</taxon>
        <taxon>Actinomycetes</taxon>
        <taxon>Bifidobacteriales</taxon>
        <taxon>Bifidobacteriaceae</taxon>
        <taxon>Bifidobacterium</taxon>
    </lineage>
</organism>
<protein>
    <submittedName>
        <fullName evidence="1">Uncharacterized protein</fullName>
    </submittedName>
</protein>
<accession>A0A086YVU8</accession>